<organism evidence="2 3">
    <name type="scientific">Ornithinimicrobium kibberense</name>
    <dbReference type="NCBI Taxonomy" id="282060"/>
    <lineage>
        <taxon>Bacteria</taxon>
        <taxon>Bacillati</taxon>
        <taxon>Actinomycetota</taxon>
        <taxon>Actinomycetes</taxon>
        <taxon>Micrococcales</taxon>
        <taxon>Ornithinimicrobiaceae</taxon>
        <taxon>Ornithinimicrobium</taxon>
    </lineage>
</organism>
<comment type="caution">
    <text evidence="2">The sequence shown here is derived from an EMBL/GenBank/DDBJ whole genome shotgun (WGS) entry which is preliminary data.</text>
</comment>
<sequence>MSADGPRPVWHLADRAHWEEALTSGSYERSTRGATLAEVGFVHAAYPEQLPGVVAAHYVRETGELVVLEIDVARLGEATPVRVEPGDPDDPEGEHYPHLYGPVPVEAVVRTRPARVERGWLDLGGWEPGPGA</sequence>
<dbReference type="InterPro" id="IPR009297">
    <property type="entry name" value="DUF952"/>
</dbReference>
<evidence type="ECO:0000256" key="1">
    <source>
        <dbReference type="SAM" id="MobiDB-lite"/>
    </source>
</evidence>
<dbReference type="RefSeq" id="WP_141338215.1">
    <property type="nucleotide sequence ID" value="NZ_JBHMAX010000014.1"/>
</dbReference>
<reference evidence="2 3" key="1">
    <citation type="submission" date="2024-09" db="EMBL/GenBank/DDBJ databases">
        <authorList>
            <person name="Sun Q."/>
            <person name="Mori K."/>
        </authorList>
    </citation>
    <scope>NUCLEOTIDE SEQUENCE [LARGE SCALE GENOMIC DNA]</scope>
    <source>
        <strain evidence="2 3">JCM 12763</strain>
    </source>
</reference>
<name>A0ABV5V238_9MICO</name>
<dbReference type="SUPFAM" id="SSF56399">
    <property type="entry name" value="ADP-ribosylation"/>
    <property type="match status" value="1"/>
</dbReference>
<protein>
    <submittedName>
        <fullName evidence="2">DUF952 domain-containing protein</fullName>
    </submittedName>
</protein>
<dbReference type="Proteomes" id="UP001589613">
    <property type="component" value="Unassembled WGS sequence"/>
</dbReference>
<proteinExistence type="predicted"/>
<keyword evidence="3" id="KW-1185">Reference proteome</keyword>
<evidence type="ECO:0000313" key="2">
    <source>
        <dbReference type="EMBL" id="MFB9731847.1"/>
    </source>
</evidence>
<dbReference type="EMBL" id="JBHMAX010000014">
    <property type="protein sequence ID" value="MFB9731847.1"/>
    <property type="molecule type" value="Genomic_DNA"/>
</dbReference>
<dbReference type="Pfam" id="PF06108">
    <property type="entry name" value="DUF952"/>
    <property type="match status" value="1"/>
</dbReference>
<gene>
    <name evidence="2" type="ORF">ACFFN0_07315</name>
</gene>
<evidence type="ECO:0000313" key="3">
    <source>
        <dbReference type="Proteomes" id="UP001589613"/>
    </source>
</evidence>
<accession>A0ABV5V238</accession>
<dbReference type="Gene3D" id="3.20.170.20">
    <property type="entry name" value="Protein of unknown function DUF952"/>
    <property type="match status" value="1"/>
</dbReference>
<feature type="region of interest" description="Disordered" evidence="1">
    <location>
        <begin position="79"/>
        <end position="100"/>
    </location>
</feature>